<protein>
    <submittedName>
        <fullName evidence="2">Uncharacterized protein</fullName>
    </submittedName>
</protein>
<evidence type="ECO:0000256" key="1">
    <source>
        <dbReference type="SAM" id="Phobius"/>
    </source>
</evidence>
<keyword evidence="1" id="KW-1133">Transmembrane helix</keyword>
<accession>A0A1B7NFL7</accession>
<evidence type="ECO:0000313" key="2">
    <source>
        <dbReference type="EMBL" id="OAX43580.1"/>
    </source>
</evidence>
<evidence type="ECO:0000313" key="3">
    <source>
        <dbReference type="Proteomes" id="UP000092154"/>
    </source>
</evidence>
<sequence>MGNEYTTTSHMNGGALAHHYAYYTYERQDDGVNSLLQYLSSSSPYPTTPTDSLTSVVDLVPTSASADTNASIISITALPPLITAPDHTQTKFSSFHHLNFIFLSPIFAVLGIFLGVASSYLWFKFHPLRPDTGSGACGLRRRGNGRSSGNNLELGAVHVPEPDVDVDSNRAHLNRNEGTEDATPFAVGTTSQSTVHGTRYPLSMHIHEPHASDTTEIKPLPTPFLADATQSDSFWNEGSDHDDSFTWTHLPLSSSGTSDAGWADAGAPQRSMFDMILSHVDGMQYAAIRIHDPSYDAPWGKEQSCVRYLALD</sequence>
<dbReference type="InParanoid" id="A0A1B7NFL7"/>
<dbReference type="AlphaFoldDB" id="A0A1B7NFL7"/>
<keyword evidence="1" id="KW-0472">Membrane</keyword>
<organism evidence="2 3">
    <name type="scientific">Rhizopogon vinicolor AM-OR11-026</name>
    <dbReference type="NCBI Taxonomy" id="1314800"/>
    <lineage>
        <taxon>Eukaryota</taxon>
        <taxon>Fungi</taxon>
        <taxon>Dikarya</taxon>
        <taxon>Basidiomycota</taxon>
        <taxon>Agaricomycotina</taxon>
        <taxon>Agaricomycetes</taxon>
        <taxon>Agaricomycetidae</taxon>
        <taxon>Boletales</taxon>
        <taxon>Suillineae</taxon>
        <taxon>Rhizopogonaceae</taxon>
        <taxon>Rhizopogon</taxon>
    </lineage>
</organism>
<dbReference type="EMBL" id="KV448136">
    <property type="protein sequence ID" value="OAX43580.1"/>
    <property type="molecule type" value="Genomic_DNA"/>
</dbReference>
<reference evidence="2 3" key="1">
    <citation type="submission" date="2016-06" db="EMBL/GenBank/DDBJ databases">
        <title>Comparative genomics of the ectomycorrhizal sister species Rhizopogon vinicolor and Rhizopogon vesiculosus (Basidiomycota: Boletales) reveals a divergence of the mating type B locus.</title>
        <authorList>
            <consortium name="DOE Joint Genome Institute"/>
            <person name="Mujic A.B."/>
            <person name="Kuo A."/>
            <person name="Tritt A."/>
            <person name="Lipzen A."/>
            <person name="Chen C."/>
            <person name="Johnson J."/>
            <person name="Sharma A."/>
            <person name="Barry K."/>
            <person name="Grigoriev I.V."/>
            <person name="Spatafora J.W."/>
        </authorList>
    </citation>
    <scope>NUCLEOTIDE SEQUENCE [LARGE SCALE GENOMIC DNA]</scope>
    <source>
        <strain evidence="2 3">AM-OR11-026</strain>
    </source>
</reference>
<feature type="transmembrane region" description="Helical" evidence="1">
    <location>
        <begin position="100"/>
        <end position="123"/>
    </location>
</feature>
<dbReference type="Proteomes" id="UP000092154">
    <property type="component" value="Unassembled WGS sequence"/>
</dbReference>
<gene>
    <name evidence="2" type="ORF">K503DRAFT_765792</name>
</gene>
<keyword evidence="3" id="KW-1185">Reference proteome</keyword>
<name>A0A1B7NFL7_9AGAM</name>
<proteinExistence type="predicted"/>
<dbReference type="OrthoDB" id="2678004at2759"/>
<keyword evidence="1" id="KW-0812">Transmembrane</keyword>